<evidence type="ECO:0000256" key="4">
    <source>
        <dbReference type="ARBA" id="ARBA00022679"/>
    </source>
</evidence>
<evidence type="ECO:0000256" key="6">
    <source>
        <dbReference type="ARBA" id="ARBA00022989"/>
    </source>
</evidence>
<keyword evidence="3" id="KW-0328">Glycosyltransferase</keyword>
<reference evidence="10 11" key="1">
    <citation type="submission" date="2014-03" db="EMBL/GenBank/DDBJ databases">
        <title>Bradyrhizobium valentinum sp. nov., isolated from effective nodules of Lupinus mariae-josephae, a lupine endemic of basic-lime soils in Eastern Spain.</title>
        <authorList>
            <person name="Duran D."/>
            <person name="Rey L."/>
            <person name="Navarro A."/>
            <person name="Busquets A."/>
            <person name="Imperial J."/>
            <person name="Ruiz-Argueso T."/>
        </authorList>
    </citation>
    <scope>NUCLEOTIDE SEQUENCE [LARGE SCALE GENOMIC DNA]</scope>
    <source>
        <strain evidence="10 11">PAC68</strain>
    </source>
</reference>
<feature type="transmembrane region" description="Helical" evidence="8">
    <location>
        <begin position="349"/>
        <end position="367"/>
    </location>
</feature>
<evidence type="ECO:0000259" key="9">
    <source>
        <dbReference type="Pfam" id="PF13231"/>
    </source>
</evidence>
<feature type="transmembrane region" description="Helical" evidence="8">
    <location>
        <begin position="280"/>
        <end position="299"/>
    </location>
</feature>
<sequence>MSTASISSAAARGRRFPSIQRLTAWLASRASDPKAGLWLVTGFAVVHAVLWTLILVNLKTGQDVHMDVAEAFAWGQKFLLGYGKHPPLSGWVAGVWFMLFPVTDWSSYALAMATLACGLVICWWLARRVVDHRRAFFVVVMLAIYPIFNFKGFKYNPDLLQLVTLPLLVLAYLDAFEKRSIRSGVWLGLAGALALMTKYWAVTMIGAIGLAALIHPARLQFLRSPAPWVAIITLVVAMLPHLMWLKQVNFVPFTYAGDTYTLTDRATINELVVGYIGHNLALLALPAVLGAIALMWRPWRLTPFPFLARGANSGVNTSQALNVWIIQAVVAVGPPLGALMLHFYIKTDWGIPLFFLTPLALVAIPAVRVRKVALMNLTTTWLVISLVVLAISPRIVAHELSEKRTAGATYRARSELARELTEAWQVRFRSRWPVVAAYTDTGQPVTFYSPDHPAPLTPDEPWSSGLTSLEEAKRSGFIGICETGDWKLERCEAWMKTHAANAERMVMTTRRFFLGLPGPATAWNIYIVPPAK</sequence>
<dbReference type="PANTHER" id="PTHR33908:SF9">
    <property type="entry name" value="BLL5595 PROTEIN"/>
    <property type="match status" value="1"/>
</dbReference>
<feature type="transmembrane region" description="Helical" evidence="8">
    <location>
        <begin position="319"/>
        <end position="342"/>
    </location>
</feature>
<feature type="domain" description="Glycosyltransferase RgtA/B/C/D-like" evidence="9">
    <location>
        <begin position="84"/>
        <end position="244"/>
    </location>
</feature>
<feature type="transmembrane region" description="Helical" evidence="8">
    <location>
        <begin position="135"/>
        <end position="153"/>
    </location>
</feature>
<comment type="subcellular location">
    <subcellularLocation>
        <location evidence="1">Cell membrane</location>
        <topology evidence="1">Multi-pass membrane protein</topology>
    </subcellularLocation>
</comment>
<comment type="caution">
    <text evidence="10">The sequence shown here is derived from an EMBL/GenBank/DDBJ whole genome shotgun (WGS) entry which is preliminary data.</text>
</comment>
<dbReference type="InterPro" id="IPR050297">
    <property type="entry name" value="LipidA_mod_glycosyltrf_83"/>
</dbReference>
<keyword evidence="11" id="KW-1185">Reference proteome</keyword>
<feature type="transmembrane region" description="Helical" evidence="8">
    <location>
        <begin position="159"/>
        <end position="175"/>
    </location>
</feature>
<keyword evidence="2" id="KW-1003">Cell membrane</keyword>
<evidence type="ECO:0000256" key="3">
    <source>
        <dbReference type="ARBA" id="ARBA00022676"/>
    </source>
</evidence>
<dbReference type="InterPro" id="IPR038731">
    <property type="entry name" value="RgtA/B/C-like"/>
</dbReference>
<gene>
    <name evidence="10" type="ORF">CQ12_08835</name>
</gene>
<evidence type="ECO:0000256" key="1">
    <source>
        <dbReference type="ARBA" id="ARBA00004651"/>
    </source>
</evidence>
<proteinExistence type="predicted"/>
<dbReference type="STRING" id="280332.CQ12_08835"/>
<dbReference type="GO" id="GO:0009103">
    <property type="term" value="P:lipopolysaccharide biosynthetic process"/>
    <property type="evidence" value="ECO:0007669"/>
    <property type="project" value="UniProtKB-ARBA"/>
</dbReference>
<dbReference type="GO" id="GO:0016763">
    <property type="term" value="F:pentosyltransferase activity"/>
    <property type="evidence" value="ECO:0007669"/>
    <property type="project" value="TreeGrafter"/>
</dbReference>
<keyword evidence="5 8" id="KW-0812">Transmembrane</keyword>
<dbReference type="PANTHER" id="PTHR33908">
    <property type="entry name" value="MANNOSYLTRANSFERASE YKCB-RELATED"/>
    <property type="match status" value="1"/>
</dbReference>
<dbReference type="Proteomes" id="UP000050863">
    <property type="component" value="Unassembled WGS sequence"/>
</dbReference>
<feature type="transmembrane region" description="Helical" evidence="8">
    <location>
        <begin position="35"/>
        <end position="58"/>
    </location>
</feature>
<evidence type="ECO:0000256" key="7">
    <source>
        <dbReference type="ARBA" id="ARBA00023136"/>
    </source>
</evidence>
<dbReference type="AlphaFoldDB" id="A0A0R3KSQ3"/>
<keyword evidence="7 8" id="KW-0472">Membrane</keyword>
<evidence type="ECO:0000256" key="5">
    <source>
        <dbReference type="ARBA" id="ARBA00022692"/>
    </source>
</evidence>
<keyword evidence="6 8" id="KW-1133">Transmembrane helix</keyword>
<dbReference type="RefSeq" id="WP_057839660.1">
    <property type="nucleotide sequence ID" value="NZ_LLXZ01000197.1"/>
</dbReference>
<feature type="transmembrane region" description="Helical" evidence="8">
    <location>
        <begin position="187"/>
        <end position="214"/>
    </location>
</feature>
<organism evidence="10 11">
    <name type="scientific">Bradyrhizobium jicamae</name>
    <dbReference type="NCBI Taxonomy" id="280332"/>
    <lineage>
        <taxon>Bacteria</taxon>
        <taxon>Pseudomonadati</taxon>
        <taxon>Pseudomonadota</taxon>
        <taxon>Alphaproteobacteria</taxon>
        <taxon>Hyphomicrobiales</taxon>
        <taxon>Nitrobacteraceae</taxon>
        <taxon>Bradyrhizobium</taxon>
    </lineage>
</organism>
<evidence type="ECO:0000256" key="8">
    <source>
        <dbReference type="SAM" id="Phobius"/>
    </source>
</evidence>
<feature type="transmembrane region" description="Helical" evidence="8">
    <location>
        <begin position="226"/>
        <end position="245"/>
    </location>
</feature>
<evidence type="ECO:0000313" key="11">
    <source>
        <dbReference type="Proteomes" id="UP000050863"/>
    </source>
</evidence>
<feature type="transmembrane region" description="Helical" evidence="8">
    <location>
        <begin position="373"/>
        <end position="396"/>
    </location>
</feature>
<dbReference type="Pfam" id="PF13231">
    <property type="entry name" value="PMT_2"/>
    <property type="match status" value="1"/>
</dbReference>
<evidence type="ECO:0000256" key="2">
    <source>
        <dbReference type="ARBA" id="ARBA00022475"/>
    </source>
</evidence>
<dbReference type="GO" id="GO:0005886">
    <property type="term" value="C:plasma membrane"/>
    <property type="evidence" value="ECO:0007669"/>
    <property type="project" value="UniProtKB-SubCell"/>
</dbReference>
<name>A0A0R3KSQ3_9BRAD</name>
<feature type="transmembrane region" description="Helical" evidence="8">
    <location>
        <begin position="105"/>
        <end position="126"/>
    </location>
</feature>
<dbReference type="EMBL" id="LLXZ01000197">
    <property type="protein sequence ID" value="KRQ96556.1"/>
    <property type="molecule type" value="Genomic_DNA"/>
</dbReference>
<accession>A0A0R3KSQ3</accession>
<dbReference type="OrthoDB" id="7830024at2"/>
<feature type="transmembrane region" description="Helical" evidence="8">
    <location>
        <begin position="79"/>
        <end position="99"/>
    </location>
</feature>
<keyword evidence="4" id="KW-0808">Transferase</keyword>
<evidence type="ECO:0000313" key="10">
    <source>
        <dbReference type="EMBL" id="KRQ96556.1"/>
    </source>
</evidence>
<protein>
    <recommendedName>
        <fullName evidence="9">Glycosyltransferase RgtA/B/C/D-like domain-containing protein</fullName>
    </recommendedName>
</protein>